<feature type="compositionally biased region" description="Gly residues" evidence="1">
    <location>
        <begin position="496"/>
        <end position="505"/>
    </location>
</feature>
<evidence type="ECO:0008006" key="4">
    <source>
        <dbReference type="Google" id="ProtNLM"/>
    </source>
</evidence>
<organism evidence="2 3">
    <name type="scientific">Arthrobacter sulfonylureivorans</name>
    <dbReference type="NCBI Taxonomy" id="2486855"/>
    <lineage>
        <taxon>Bacteria</taxon>
        <taxon>Bacillati</taxon>
        <taxon>Actinomycetota</taxon>
        <taxon>Actinomycetes</taxon>
        <taxon>Micrococcales</taxon>
        <taxon>Micrococcaceae</taxon>
        <taxon>Arthrobacter</taxon>
    </lineage>
</organism>
<dbReference type="SUPFAM" id="SSF53474">
    <property type="entry name" value="alpha/beta-Hydrolases"/>
    <property type="match status" value="1"/>
</dbReference>
<sequence length="505" mass="50960">MAEADWLPGSPTAVEEGWLPTGARWWEGGAGYRSYDGYRVAGGVGGIAFEWQELASAATGLEAAASTIGHLWQQVLGVQLLLADPSWALLPERMAAEAAVQAAVGSLAELADACGGLAAKVRLARGTYLAAEQAAASGMQAVDAATWWFTVPAGMAANEGRPTLAGGERLLNQGPAVLAGALGGPAAGVLLWDGRHGGRGNQPVSRHLAVLLGAAGRRAGLLHGSRIEVERGDSVVEEIEPSPASLSGLLERTAIAAEAGDGTMEVLEVESGGQKRWVVALPGTQAAGTAQPTANPFDESGVAEAVAAGSPFVADAVSRALREAGADADDLVVLTSYSQGGIHAMNLAADPAFLAEHNVGFVLTAGSPVAGIVAGPGVRSVHLEHVQDWVPGADAGPNPNRREQVTVTLTDPVATPAGAGVGLGPGHDLQNYVQGARAMDASADPSVQDAAAYLGAALAGGAARQHLFTLRRSQPDGGRPPRTGSPAGRTAQQRAGAGGCGTARP</sequence>
<accession>A0ABY3WC58</accession>
<evidence type="ECO:0000313" key="3">
    <source>
        <dbReference type="Proteomes" id="UP000829069"/>
    </source>
</evidence>
<evidence type="ECO:0000256" key="1">
    <source>
        <dbReference type="SAM" id="MobiDB-lite"/>
    </source>
</evidence>
<dbReference type="EMBL" id="CP093326">
    <property type="protein sequence ID" value="UNK46148.1"/>
    <property type="molecule type" value="Genomic_DNA"/>
</dbReference>
<gene>
    <name evidence="2" type="ORF">MNQ99_01895</name>
</gene>
<feature type="region of interest" description="Disordered" evidence="1">
    <location>
        <begin position="470"/>
        <end position="505"/>
    </location>
</feature>
<dbReference type="RefSeq" id="WP_241914237.1">
    <property type="nucleotide sequence ID" value="NZ_CP093326.1"/>
</dbReference>
<name>A0ABY3WC58_9MICC</name>
<proteinExistence type="predicted"/>
<dbReference type="InterPro" id="IPR029058">
    <property type="entry name" value="AB_hydrolase_fold"/>
</dbReference>
<dbReference type="Proteomes" id="UP000829069">
    <property type="component" value="Chromosome"/>
</dbReference>
<protein>
    <recommendedName>
        <fullName evidence="4">PE-PPE domain-containing protein</fullName>
    </recommendedName>
</protein>
<evidence type="ECO:0000313" key="2">
    <source>
        <dbReference type="EMBL" id="UNK46148.1"/>
    </source>
</evidence>
<keyword evidence="3" id="KW-1185">Reference proteome</keyword>
<reference evidence="2 3" key="1">
    <citation type="submission" date="2022-03" db="EMBL/GenBank/DDBJ databases">
        <title>Isotopic signatures of nitrous oxide derived from detoxification processes.</title>
        <authorList>
            <person name="Behrendt U."/>
            <person name="Buchen C."/>
            <person name="Well R."/>
            <person name="Ulrich A."/>
            <person name="Rohe L."/>
            <person name="Kolb S."/>
            <person name="Schloter M."/>
            <person name="Horn M.A."/>
            <person name="Augustin J."/>
        </authorList>
    </citation>
    <scope>NUCLEOTIDE SEQUENCE [LARGE SCALE GENOMIC DNA]</scope>
    <source>
        <strain evidence="2 3">S4-C24</strain>
    </source>
</reference>